<dbReference type="SUPFAM" id="SSF54768">
    <property type="entry name" value="dsRNA-binding domain-like"/>
    <property type="match status" value="1"/>
</dbReference>
<proteinExistence type="inferred from homology"/>
<dbReference type="AlphaFoldDB" id="A0A284RRN9"/>
<comment type="similarity">
    <text evidence="1 5">Belongs to the universal ribosomal protein uS5 family.</text>
</comment>
<gene>
    <name evidence="8" type="ORF">ARMOST_14748</name>
</gene>
<evidence type="ECO:0000256" key="2">
    <source>
        <dbReference type="ARBA" id="ARBA00022980"/>
    </source>
</evidence>
<dbReference type="GO" id="GO:0006412">
    <property type="term" value="P:translation"/>
    <property type="evidence" value="ECO:0007669"/>
    <property type="project" value="InterPro"/>
</dbReference>
<accession>A0A284RRN9</accession>
<protein>
    <recommendedName>
        <fullName evidence="7">S5 DRBM domain-containing protein</fullName>
    </recommendedName>
</protein>
<dbReference type="Gene3D" id="3.30.230.10">
    <property type="match status" value="1"/>
</dbReference>
<dbReference type="GO" id="GO:0005737">
    <property type="term" value="C:cytoplasm"/>
    <property type="evidence" value="ECO:0007669"/>
    <property type="project" value="UniProtKB-ARBA"/>
</dbReference>
<name>A0A284RRN9_ARMOS</name>
<dbReference type="InterPro" id="IPR005324">
    <property type="entry name" value="Ribosomal_uS5_C"/>
</dbReference>
<dbReference type="PANTHER" id="PTHR48277:SF1">
    <property type="entry name" value="MITOCHONDRIAL RIBOSOMAL PROTEIN S5"/>
    <property type="match status" value="1"/>
</dbReference>
<feature type="compositionally biased region" description="Polar residues" evidence="6">
    <location>
        <begin position="280"/>
        <end position="291"/>
    </location>
</feature>
<dbReference type="InterPro" id="IPR020568">
    <property type="entry name" value="Ribosomal_Su5_D2-typ_SF"/>
</dbReference>
<feature type="compositionally biased region" description="Low complexity" evidence="6">
    <location>
        <begin position="237"/>
        <end position="246"/>
    </location>
</feature>
<dbReference type="InterPro" id="IPR014721">
    <property type="entry name" value="Ribsml_uS5_D2-typ_fold_subgr"/>
</dbReference>
<dbReference type="EMBL" id="FUEG01000014">
    <property type="protein sequence ID" value="SJL11345.1"/>
    <property type="molecule type" value="Genomic_DNA"/>
</dbReference>
<dbReference type="Pfam" id="PF03719">
    <property type="entry name" value="Ribosomal_S5_C"/>
    <property type="match status" value="1"/>
</dbReference>
<feature type="compositionally biased region" description="Low complexity" evidence="6">
    <location>
        <begin position="343"/>
        <end position="362"/>
    </location>
</feature>
<dbReference type="OMA" id="HELMEEN"/>
<sequence length="845" mass="94032">MLRLSRQLVTRTSVHRLLPPKSRHALRSLHVTRRCLTDPHAEQKFRFSKIRARLRPGLPTHELTSLVGELEVLAPSPSHMDAVYAEIEEQYPGMDRQKLTFLLEGGLDSTEIDFPEAASTFLMKLEEPHVQDALQSLDEDKQFQLLDLKTALPYDDFSDLSAFHNIVDFLRENEIDVDFSNLPEVFYERNTQVSGESIPEEPEDLSSGYEDALQRVNSLSLPRPEELLPVEEPPSLSPIASSSSEPVTEPSFSEDLPPPVELFVPPAQEVEVAPVLPSNLRPSQSAVQDSTRTLEKPPSSEEPLVPEPSLSEPVLAAPPTLESSTPESGLPQAETLPPPSAASDSVLESSQILSSESLQSSDPAQQVSPLPQDADPAPVILDPAEEHQQYVKAFFDKFNEPSVDKAIDQFDHDTRTDLLSLITNASETNFADPKWFPAIVDFLSQHGITLDVSDLPEHFYHKPEAPKREAYLKGLGSFAPSRASFQQTVKWTPEQAAFVHDFFVKLSQPAVQMAMKGLKPDQKAEFGKILSQMDSEGAANDMVFPFALSFLAERNINVETGDTLLPDEDPNQEEIPPGHHWPNLMTPDPLMDSRDVVDFPPTKDSPFHNRVVLRNHKSMFHELMEENKFDFDDPKAQPVQTDLGRSAPEIYERTGISKRFKLRDPSIHLYRISRRVIQQTGKGRIPSMQVFTIIGNGNGLVGLGRGTHADMSLATIKSYSQAIKNMDYVDRFEDRTVWTEVESKFGSTRILMRPRPLGFGLRCGPTLHRLFKAAGIKDISAKVWKSRNPILILQGALRMLQSGHNPLGMGDGAGGPGRRMQKGAGIRSYDSVTRARGRSLAGLTV</sequence>
<dbReference type="OrthoDB" id="309483at2759"/>
<dbReference type="GO" id="GO:0005840">
    <property type="term" value="C:ribosome"/>
    <property type="evidence" value="ECO:0007669"/>
    <property type="project" value="UniProtKB-KW"/>
</dbReference>
<evidence type="ECO:0000256" key="5">
    <source>
        <dbReference type="RuleBase" id="RU003823"/>
    </source>
</evidence>
<dbReference type="Pfam" id="PF00333">
    <property type="entry name" value="Ribosomal_S5"/>
    <property type="match status" value="1"/>
</dbReference>
<keyword evidence="9" id="KW-1185">Reference proteome</keyword>
<evidence type="ECO:0000256" key="1">
    <source>
        <dbReference type="ARBA" id="ARBA00008945"/>
    </source>
</evidence>
<dbReference type="GO" id="GO:0003723">
    <property type="term" value="F:RNA binding"/>
    <property type="evidence" value="ECO:0007669"/>
    <property type="project" value="InterPro"/>
</dbReference>
<evidence type="ECO:0000259" key="7">
    <source>
        <dbReference type="PROSITE" id="PS50881"/>
    </source>
</evidence>
<feature type="region of interest" description="Disordered" evidence="6">
    <location>
        <begin position="564"/>
        <end position="587"/>
    </location>
</feature>
<evidence type="ECO:0000256" key="4">
    <source>
        <dbReference type="PROSITE-ProRule" id="PRU00268"/>
    </source>
</evidence>
<evidence type="ECO:0000256" key="3">
    <source>
        <dbReference type="ARBA" id="ARBA00023274"/>
    </source>
</evidence>
<keyword evidence="3 4" id="KW-0687">Ribonucleoprotein</keyword>
<dbReference type="STRING" id="47428.A0A284RRN9"/>
<evidence type="ECO:0000313" key="9">
    <source>
        <dbReference type="Proteomes" id="UP000219338"/>
    </source>
</evidence>
<dbReference type="PANTHER" id="PTHR48277">
    <property type="entry name" value="MITOCHONDRIAL RIBOSOMAL PROTEIN S5"/>
    <property type="match status" value="1"/>
</dbReference>
<feature type="region of interest" description="Disordered" evidence="6">
    <location>
        <begin position="807"/>
        <end position="827"/>
    </location>
</feature>
<dbReference type="GO" id="GO:1990904">
    <property type="term" value="C:ribonucleoprotein complex"/>
    <property type="evidence" value="ECO:0007669"/>
    <property type="project" value="UniProtKB-UniRule"/>
</dbReference>
<feature type="compositionally biased region" description="Low complexity" evidence="6">
    <location>
        <begin position="301"/>
        <end position="315"/>
    </location>
</feature>
<feature type="domain" description="S5 DRBM" evidence="7">
    <location>
        <begin position="674"/>
        <end position="729"/>
    </location>
</feature>
<feature type="region of interest" description="Disordered" evidence="6">
    <location>
        <begin position="274"/>
        <end position="378"/>
    </location>
</feature>
<reference evidence="9" key="1">
    <citation type="journal article" date="2017" name="Nat. Ecol. Evol.">
        <title>Genome expansion and lineage-specific genetic innovations in the forest pathogenic fungi Armillaria.</title>
        <authorList>
            <person name="Sipos G."/>
            <person name="Prasanna A.N."/>
            <person name="Walter M.C."/>
            <person name="O'Connor E."/>
            <person name="Balint B."/>
            <person name="Krizsan K."/>
            <person name="Kiss B."/>
            <person name="Hess J."/>
            <person name="Varga T."/>
            <person name="Slot J."/>
            <person name="Riley R."/>
            <person name="Boka B."/>
            <person name="Rigling D."/>
            <person name="Barry K."/>
            <person name="Lee J."/>
            <person name="Mihaltcheva S."/>
            <person name="LaButti K."/>
            <person name="Lipzen A."/>
            <person name="Waldron R."/>
            <person name="Moloney N.M."/>
            <person name="Sperisen C."/>
            <person name="Kredics L."/>
            <person name="Vagvoelgyi C."/>
            <person name="Patrignani A."/>
            <person name="Fitzpatrick D."/>
            <person name="Nagy I."/>
            <person name="Doyle S."/>
            <person name="Anderson J.B."/>
            <person name="Grigoriev I.V."/>
            <person name="Gueldener U."/>
            <person name="Muensterkoetter M."/>
            <person name="Nagy L.G."/>
        </authorList>
    </citation>
    <scope>NUCLEOTIDE SEQUENCE [LARGE SCALE GENOMIC DNA]</scope>
    <source>
        <strain evidence="9">C18/9</strain>
    </source>
</reference>
<dbReference type="FunFam" id="3.30.230.10:FF:000002">
    <property type="entry name" value="30S ribosomal protein S5"/>
    <property type="match status" value="1"/>
</dbReference>
<dbReference type="SUPFAM" id="SSF54211">
    <property type="entry name" value="Ribosomal protein S5 domain 2-like"/>
    <property type="match status" value="1"/>
</dbReference>
<dbReference type="PROSITE" id="PS50881">
    <property type="entry name" value="S5_DSRBD"/>
    <property type="match status" value="1"/>
</dbReference>
<organism evidence="8 9">
    <name type="scientific">Armillaria ostoyae</name>
    <name type="common">Armillaria root rot fungus</name>
    <dbReference type="NCBI Taxonomy" id="47428"/>
    <lineage>
        <taxon>Eukaryota</taxon>
        <taxon>Fungi</taxon>
        <taxon>Dikarya</taxon>
        <taxon>Basidiomycota</taxon>
        <taxon>Agaricomycotina</taxon>
        <taxon>Agaricomycetes</taxon>
        <taxon>Agaricomycetidae</taxon>
        <taxon>Agaricales</taxon>
        <taxon>Marasmiineae</taxon>
        <taxon>Physalacriaceae</taxon>
        <taxon>Armillaria</taxon>
    </lineage>
</organism>
<evidence type="ECO:0000313" key="8">
    <source>
        <dbReference type="EMBL" id="SJL11345.1"/>
    </source>
</evidence>
<evidence type="ECO:0000256" key="6">
    <source>
        <dbReference type="SAM" id="MobiDB-lite"/>
    </source>
</evidence>
<dbReference type="Gene3D" id="3.30.160.20">
    <property type="match status" value="1"/>
</dbReference>
<dbReference type="InterPro" id="IPR013810">
    <property type="entry name" value="Ribosomal_uS5_N"/>
</dbReference>
<dbReference type="InterPro" id="IPR000851">
    <property type="entry name" value="Ribosomal_uS5"/>
</dbReference>
<feature type="region of interest" description="Disordered" evidence="6">
    <location>
        <begin position="223"/>
        <end position="261"/>
    </location>
</feature>
<keyword evidence="2 4" id="KW-0689">Ribosomal protein</keyword>
<dbReference type="GO" id="GO:0003735">
    <property type="term" value="F:structural constituent of ribosome"/>
    <property type="evidence" value="ECO:0007669"/>
    <property type="project" value="UniProtKB-UniRule"/>
</dbReference>
<dbReference type="Proteomes" id="UP000219338">
    <property type="component" value="Unassembled WGS sequence"/>
</dbReference>